<dbReference type="PANTHER" id="PTHR43586">
    <property type="entry name" value="CYSTEINE DESULFURASE"/>
    <property type="match status" value="1"/>
</dbReference>
<comment type="caution">
    <text evidence="3">The sequence shown here is derived from an EMBL/GenBank/DDBJ whole genome shotgun (WGS) entry which is preliminary data.</text>
</comment>
<dbReference type="EC" id="2.8.1.7" evidence="3"/>
<keyword evidence="1" id="KW-0663">Pyridoxal phosphate</keyword>
<organism evidence="3 4">
    <name type="scientific">Borrelia duttonii CR2A</name>
    <dbReference type="NCBI Taxonomy" id="1432657"/>
    <lineage>
        <taxon>Bacteria</taxon>
        <taxon>Pseudomonadati</taxon>
        <taxon>Spirochaetota</taxon>
        <taxon>Spirochaetia</taxon>
        <taxon>Spirochaetales</taxon>
        <taxon>Borreliaceae</taxon>
        <taxon>Borrelia</taxon>
    </lineage>
</organism>
<dbReference type="Gene3D" id="3.40.640.10">
    <property type="entry name" value="Type I PLP-dependent aspartate aminotransferase-like (Major domain)"/>
    <property type="match status" value="1"/>
</dbReference>
<dbReference type="InterPro" id="IPR000192">
    <property type="entry name" value="Aminotrans_V_dom"/>
</dbReference>
<dbReference type="EMBL" id="AZIT01000001">
    <property type="protein sequence ID" value="ETZ18129.1"/>
    <property type="molecule type" value="Genomic_DNA"/>
</dbReference>
<feature type="domain" description="Aminotransferase class V" evidence="2">
    <location>
        <begin position="33"/>
        <end position="230"/>
    </location>
</feature>
<dbReference type="InterPro" id="IPR015422">
    <property type="entry name" value="PyrdxlP-dep_Trfase_small"/>
</dbReference>
<dbReference type="PANTHER" id="PTHR43586:SF8">
    <property type="entry name" value="CYSTEINE DESULFURASE 1, CHLOROPLASTIC"/>
    <property type="match status" value="1"/>
</dbReference>
<accession>W6TLF9</accession>
<keyword evidence="3" id="KW-0808">Transferase</keyword>
<proteinExistence type="predicted"/>
<dbReference type="AlphaFoldDB" id="W6TLF9"/>
<evidence type="ECO:0000259" key="2">
    <source>
        <dbReference type="Pfam" id="PF00266"/>
    </source>
</evidence>
<dbReference type="GO" id="GO:0031071">
    <property type="term" value="F:cysteine desulfurase activity"/>
    <property type="evidence" value="ECO:0007669"/>
    <property type="project" value="UniProtKB-EC"/>
</dbReference>
<dbReference type="Proteomes" id="UP000019148">
    <property type="component" value="Unassembled WGS sequence"/>
</dbReference>
<evidence type="ECO:0000256" key="1">
    <source>
        <dbReference type="ARBA" id="ARBA00022898"/>
    </source>
</evidence>
<name>W6TLF9_9SPIR</name>
<gene>
    <name evidence="3" type="ORF">BDCR2A_00102</name>
</gene>
<dbReference type="Gene3D" id="3.90.1150.10">
    <property type="entry name" value="Aspartate Aminotransferase, domain 1"/>
    <property type="match status" value="1"/>
</dbReference>
<sequence length="234" mass="26643">MNINILENKNEKIKNLRKDFPILNKTINNKKIIYFDNAATSHKPQSVISSIVEYYTNYNANVHRSGHQFAIESSLKIEETRKIVKQFINAESPKNIIFNSGTTDGTNTIANSLLLSKFFKENDEIITTTLEHNSNLLPWINIAKFLNLKIKLAKFNEMGIIQSEQIQNLITDKTKIITMSGINNILGTMQNLEQIGKIASDNKITLFIDAAQMAPHIKIDVKKINCDFFSILRT</sequence>
<dbReference type="EC" id="4.4.1.16" evidence="3"/>
<keyword evidence="3" id="KW-0456">Lyase</keyword>
<dbReference type="SUPFAM" id="SSF53383">
    <property type="entry name" value="PLP-dependent transferases"/>
    <property type="match status" value="1"/>
</dbReference>
<dbReference type="InterPro" id="IPR015424">
    <property type="entry name" value="PyrdxlP-dep_Trfase"/>
</dbReference>
<dbReference type="PATRIC" id="fig|1432657.3.peg.96"/>
<evidence type="ECO:0000313" key="4">
    <source>
        <dbReference type="Proteomes" id="UP000019148"/>
    </source>
</evidence>
<dbReference type="InterPro" id="IPR015421">
    <property type="entry name" value="PyrdxlP-dep_Trfase_major"/>
</dbReference>
<evidence type="ECO:0000313" key="3">
    <source>
        <dbReference type="EMBL" id="ETZ18129.1"/>
    </source>
</evidence>
<protein>
    <submittedName>
        <fullName evidence="3">Cysteine desulfurase</fullName>
        <ecNumber evidence="3">2.8.1.7</ecNumber>
        <ecNumber evidence="3">4.4.1.16</ecNumber>
    </submittedName>
</protein>
<reference evidence="3 4" key="1">
    <citation type="submission" date="2013-12" db="EMBL/GenBank/DDBJ databases">
        <title>Comparative genomics of relapsing fever spirochetes.</title>
        <authorList>
            <person name="Schwan T.G."/>
            <person name="Raffel S.J."/>
            <person name="Porcella S.F."/>
        </authorList>
    </citation>
    <scope>NUCLEOTIDE SEQUENCE [LARGE SCALE GENOMIC DNA]</scope>
    <source>
        <strain evidence="3 4">CR2A</strain>
    </source>
</reference>
<dbReference type="GO" id="GO:0009000">
    <property type="term" value="F:selenocysteine lyase activity"/>
    <property type="evidence" value="ECO:0007669"/>
    <property type="project" value="UniProtKB-EC"/>
</dbReference>
<dbReference type="Pfam" id="PF00266">
    <property type="entry name" value="Aminotran_5"/>
    <property type="match status" value="1"/>
</dbReference>